<accession>B2T8T4</accession>
<dbReference type="InterPro" id="IPR011008">
    <property type="entry name" value="Dimeric_a/b-barrel"/>
</dbReference>
<gene>
    <name evidence="3" type="ordered locus">Bphyt_6438</name>
</gene>
<protein>
    <submittedName>
        <fullName evidence="3">NIPSNAP family containing protein</fullName>
    </submittedName>
</protein>
<reference evidence="3 4" key="1">
    <citation type="journal article" date="2011" name="J. Bacteriol.">
        <title>Complete genome sequence of the plant growth-promoting endophyte Burkholderia phytofirmans strain PsJN.</title>
        <authorList>
            <person name="Weilharter A."/>
            <person name="Mitter B."/>
            <person name="Shin M.V."/>
            <person name="Chain P.S."/>
            <person name="Nowak J."/>
            <person name="Sessitsch A."/>
        </authorList>
    </citation>
    <scope>NUCLEOTIDE SEQUENCE [LARGE SCALE GENOMIC DNA]</scope>
    <source>
        <strain evidence="4">DSM 17436 / LMG 22146 / PsJN</strain>
    </source>
</reference>
<dbReference type="SUPFAM" id="SSF54909">
    <property type="entry name" value="Dimeric alpha+beta barrel"/>
    <property type="match status" value="1"/>
</dbReference>
<dbReference type="Proteomes" id="UP000001739">
    <property type="component" value="Chromosome 2"/>
</dbReference>
<dbReference type="AlphaFoldDB" id="B2T8T4"/>
<dbReference type="PANTHER" id="PTHR21017">
    <property type="entry name" value="NIPSNAP-RELATED"/>
    <property type="match status" value="1"/>
</dbReference>
<dbReference type="EMBL" id="CP001053">
    <property type="protein sequence ID" value="ACD20747.1"/>
    <property type="molecule type" value="Genomic_DNA"/>
</dbReference>
<dbReference type="Pfam" id="PF07978">
    <property type="entry name" value="NIPSNAP"/>
    <property type="match status" value="1"/>
</dbReference>
<evidence type="ECO:0000259" key="2">
    <source>
        <dbReference type="Pfam" id="PF07978"/>
    </source>
</evidence>
<name>B2T8T4_PARPJ</name>
<comment type="similarity">
    <text evidence="1">Belongs to the NipSnap family.</text>
</comment>
<evidence type="ECO:0000313" key="3">
    <source>
        <dbReference type="EMBL" id="ACD20747.1"/>
    </source>
</evidence>
<dbReference type="InterPro" id="IPR012577">
    <property type="entry name" value="NIPSNAP"/>
</dbReference>
<dbReference type="InterPro" id="IPR051557">
    <property type="entry name" value="NipSnap_domain"/>
</dbReference>
<evidence type="ECO:0000313" key="4">
    <source>
        <dbReference type="Proteomes" id="UP000001739"/>
    </source>
</evidence>
<dbReference type="STRING" id="398527.Bphyt_6438"/>
<dbReference type="Gene3D" id="3.30.70.100">
    <property type="match status" value="1"/>
</dbReference>
<dbReference type="HOGENOM" id="CLU_097061_2_1_4"/>
<dbReference type="OrthoDB" id="8905985at2"/>
<dbReference type="eggNOG" id="ENOG50330K6">
    <property type="taxonomic scope" value="Bacteria"/>
</dbReference>
<evidence type="ECO:0000256" key="1">
    <source>
        <dbReference type="ARBA" id="ARBA00005291"/>
    </source>
</evidence>
<sequence>MFVEERIYTLRPGRTGDFLKLYEEEALAIQLKHLRTMIGYYSSEFGPLNQIIHLWAFDDINRRVERRDRMMADPDWRHFVNKLLPLIEHQESRILRPAPFFRSKLAAIVQQID</sequence>
<organism evidence="3 4">
    <name type="scientific">Paraburkholderia phytofirmans (strain DSM 17436 / LMG 22146 / PsJN)</name>
    <name type="common">Burkholderia phytofirmans</name>
    <dbReference type="NCBI Taxonomy" id="398527"/>
    <lineage>
        <taxon>Bacteria</taxon>
        <taxon>Pseudomonadati</taxon>
        <taxon>Pseudomonadota</taxon>
        <taxon>Betaproteobacteria</taxon>
        <taxon>Burkholderiales</taxon>
        <taxon>Burkholderiaceae</taxon>
        <taxon>Paraburkholderia</taxon>
    </lineage>
</organism>
<feature type="domain" description="NIPSNAP" evidence="2">
    <location>
        <begin position="3"/>
        <end position="100"/>
    </location>
</feature>
<dbReference type="KEGG" id="bpy:Bphyt_6438"/>
<proteinExistence type="inferred from homology"/>
<dbReference type="PANTHER" id="PTHR21017:SF17">
    <property type="entry name" value="PROTEIN NIPSNAP"/>
    <property type="match status" value="1"/>
</dbReference>